<organism evidence="15 16">
    <name type="scientific">Vogesella aquatica</name>
    <dbReference type="NCBI Taxonomy" id="2984206"/>
    <lineage>
        <taxon>Bacteria</taxon>
        <taxon>Pseudomonadati</taxon>
        <taxon>Pseudomonadota</taxon>
        <taxon>Betaproteobacteria</taxon>
        <taxon>Neisseriales</taxon>
        <taxon>Chromobacteriaceae</taxon>
        <taxon>Vogesella</taxon>
    </lineage>
</organism>
<dbReference type="InterPro" id="IPR005752">
    <property type="entry name" value="Helicase_Rep"/>
</dbReference>
<evidence type="ECO:0000256" key="4">
    <source>
        <dbReference type="ARBA" id="ARBA00022801"/>
    </source>
</evidence>
<reference evidence="15 16" key="1">
    <citation type="submission" date="2023-01" db="EMBL/GenBank/DDBJ databases">
        <title>Novel species of the genus Vogesella isolated from rivers.</title>
        <authorList>
            <person name="Lu H."/>
        </authorList>
    </citation>
    <scope>NUCLEOTIDE SEQUENCE [LARGE SCALE GENOMIC DNA]</scope>
    <source>
        <strain evidence="15 16">DC21W</strain>
    </source>
</reference>
<feature type="binding site" evidence="12">
    <location>
        <begin position="25"/>
        <end position="32"/>
    </location>
    <ligand>
        <name>ATP</name>
        <dbReference type="ChEBI" id="CHEBI:30616"/>
    </ligand>
</feature>
<protein>
    <recommendedName>
        <fullName evidence="11">ATP-dependent DNA helicase Rep</fullName>
        <ecNumber evidence="11">5.6.2.4</ecNumber>
    </recommendedName>
    <alternativeName>
        <fullName evidence="11">DNA 3'-5' helicase Rep</fullName>
    </alternativeName>
</protein>
<evidence type="ECO:0000256" key="9">
    <source>
        <dbReference type="ARBA" id="ARBA00034617"/>
    </source>
</evidence>
<sequence length="674" mass="76219">MSLLQLNPPQRDAIKYVDGPLLVLAGAGSGKTRVITQKICHLIRECGYDARHIAAITFTNKAAREMLERVGKLMESRELKGITVSTFHSLGMHILRQEAPHLGYKTQFSILDSYDAAKIISDILKSTHKDEVRKVQSRISLWKNELLDADAALLAADNEFDRICATTYSAYQATLMAYQAMDFDDLIRLPVGLFQTHPEVLIKWQGRLRYLLIDEYQDTNTCQYLLVKLLAGVRGLFTAVGDDDQSIYAWRGANMENLRLLQHDFPALKIVKLEQNYRSTARILRAANSVISNNPKLFEKQLWSELGLGEPIHAVMCKDEDHEAEIVVQRLLAHKFEYRTEFKDYAILYRGNYQSRVFETVLRNQRIPYQMAGGQSFFDKPEIKDVLAYLRLIANPDDDPAFIRALTTPKRGVGATTLEKLGASAALFDKSLFASASEPGFRVQVQDAQLKPLEDFCRFITSLQYRATREPAGELVMDMLKVIGFEAWLYDSEDSTKAAESKWKNVFELVAWLQRKGEADSKNLIELTQTIALITMLEGRDEGEVDAVHMSTLHASKGLEYPHVFLVGCEEGILPHSESVDNGMVEEERRLMYVGITRAQRSLTLTYCVKRRRAGEWLFVEPSRFIGEISGDDLRHFGKKGGEPIVSKTEGKSRLANLSAMLGSKVQKTDDKDS</sequence>
<dbReference type="InterPro" id="IPR027417">
    <property type="entry name" value="P-loop_NTPase"/>
</dbReference>
<dbReference type="InterPro" id="IPR000212">
    <property type="entry name" value="DNA_helicase_UvrD/REP"/>
</dbReference>
<dbReference type="InterPro" id="IPR014017">
    <property type="entry name" value="DNA_helicase_UvrD-like_C"/>
</dbReference>
<evidence type="ECO:0000256" key="2">
    <source>
        <dbReference type="ARBA" id="ARBA00022705"/>
    </source>
</evidence>
<evidence type="ECO:0000256" key="10">
    <source>
        <dbReference type="ARBA" id="ARBA00048988"/>
    </source>
</evidence>
<evidence type="ECO:0000313" key="16">
    <source>
        <dbReference type="Proteomes" id="UP001219956"/>
    </source>
</evidence>
<dbReference type="PANTHER" id="PTHR11070">
    <property type="entry name" value="UVRD / RECB / PCRA DNA HELICASE FAMILY MEMBER"/>
    <property type="match status" value="1"/>
</dbReference>
<dbReference type="RefSeq" id="WP_272751510.1">
    <property type="nucleotide sequence ID" value="NZ_JAQQLF010000008.1"/>
</dbReference>
<proteinExistence type="inferred from homology"/>
<dbReference type="Gene3D" id="3.40.50.300">
    <property type="entry name" value="P-loop containing nucleotide triphosphate hydrolases"/>
    <property type="match status" value="2"/>
</dbReference>
<dbReference type="PROSITE" id="PS51198">
    <property type="entry name" value="UVRD_HELICASE_ATP_BIND"/>
    <property type="match status" value="1"/>
</dbReference>
<comment type="function">
    <text evidence="11">Rep helicase is a single-stranded DNA-dependent ATPase involved in DNA replication; it can initiate unwinding at a nick in the DNA. It binds to the single-stranded DNA and acts in a progressive fashion along the DNA in the 3' to 5' direction.</text>
</comment>
<keyword evidence="3 11" id="KW-0547">Nucleotide-binding</keyword>
<dbReference type="InterPro" id="IPR014016">
    <property type="entry name" value="UvrD-like_ATP-bd"/>
</dbReference>
<dbReference type="CDD" id="cd18807">
    <property type="entry name" value="SF1_C_UvrD"/>
    <property type="match status" value="1"/>
</dbReference>
<dbReference type="Gene3D" id="1.10.10.160">
    <property type="match status" value="1"/>
</dbReference>
<feature type="domain" description="UvrD-like helicase C-terminal" evidence="14">
    <location>
        <begin position="281"/>
        <end position="558"/>
    </location>
</feature>
<keyword evidence="7 11" id="KW-0238">DNA-binding</keyword>
<keyword evidence="16" id="KW-1185">Reference proteome</keyword>
<dbReference type="Proteomes" id="UP001219956">
    <property type="component" value="Unassembled WGS sequence"/>
</dbReference>
<evidence type="ECO:0000256" key="8">
    <source>
        <dbReference type="ARBA" id="ARBA00023235"/>
    </source>
</evidence>
<evidence type="ECO:0000256" key="5">
    <source>
        <dbReference type="ARBA" id="ARBA00022806"/>
    </source>
</evidence>
<dbReference type="Pfam" id="PF00580">
    <property type="entry name" value="UvrD-helicase"/>
    <property type="match status" value="1"/>
</dbReference>
<dbReference type="EC" id="5.6.2.4" evidence="11"/>
<dbReference type="InterPro" id="IPR013986">
    <property type="entry name" value="DExx_box_DNA_helicase_dom_sf"/>
</dbReference>
<keyword evidence="5 11" id="KW-0347">Helicase</keyword>
<comment type="similarity">
    <text evidence="1 11">Belongs to the helicase family. UvrD subfamily.</text>
</comment>
<comment type="caution">
    <text evidence="15">The sequence shown here is derived from an EMBL/GenBank/DDBJ whole genome shotgun (WGS) entry which is preliminary data.</text>
</comment>
<name>A0ABT5IX76_9NEIS</name>
<evidence type="ECO:0000256" key="7">
    <source>
        <dbReference type="ARBA" id="ARBA00023125"/>
    </source>
</evidence>
<evidence type="ECO:0000256" key="12">
    <source>
        <dbReference type="PROSITE-ProRule" id="PRU00560"/>
    </source>
</evidence>
<evidence type="ECO:0000259" key="14">
    <source>
        <dbReference type="PROSITE" id="PS51217"/>
    </source>
</evidence>
<evidence type="ECO:0000256" key="3">
    <source>
        <dbReference type="ARBA" id="ARBA00022741"/>
    </source>
</evidence>
<evidence type="ECO:0000256" key="11">
    <source>
        <dbReference type="HAMAP-Rule" id="MF_01920"/>
    </source>
</evidence>
<keyword evidence="8 11" id="KW-0413">Isomerase</keyword>
<feature type="binding site" evidence="11">
    <location>
        <position position="278"/>
    </location>
    <ligand>
        <name>ATP</name>
        <dbReference type="ChEBI" id="CHEBI:30616"/>
    </ligand>
</feature>
<accession>A0ABT5IX76</accession>
<dbReference type="Gene3D" id="1.10.486.10">
    <property type="entry name" value="PCRA, domain 4"/>
    <property type="match status" value="1"/>
</dbReference>
<evidence type="ECO:0000313" key="15">
    <source>
        <dbReference type="EMBL" id="MDC7717160.1"/>
    </source>
</evidence>
<dbReference type="CDD" id="cd17932">
    <property type="entry name" value="DEXQc_UvrD"/>
    <property type="match status" value="1"/>
</dbReference>
<dbReference type="Pfam" id="PF13361">
    <property type="entry name" value="UvrD_C"/>
    <property type="match status" value="1"/>
</dbReference>
<keyword evidence="4 11" id="KW-0378">Hydrolase</keyword>
<keyword evidence="6 11" id="KW-0067">ATP-binding</keyword>
<comment type="catalytic activity">
    <reaction evidence="9 11">
        <text>Couples ATP hydrolysis with the unwinding of duplex DNA by translocating in the 3'-5' direction.</text>
        <dbReference type="EC" id="5.6.2.4"/>
    </reaction>
</comment>
<dbReference type="PANTHER" id="PTHR11070:SF64">
    <property type="entry name" value="ATP-DEPENDENT DNA HELICASE REP"/>
    <property type="match status" value="1"/>
</dbReference>
<comment type="catalytic activity">
    <reaction evidence="10 11">
        <text>ATP + H2O = ADP + phosphate + H(+)</text>
        <dbReference type="Rhea" id="RHEA:13065"/>
        <dbReference type="ChEBI" id="CHEBI:15377"/>
        <dbReference type="ChEBI" id="CHEBI:15378"/>
        <dbReference type="ChEBI" id="CHEBI:30616"/>
        <dbReference type="ChEBI" id="CHEBI:43474"/>
        <dbReference type="ChEBI" id="CHEBI:456216"/>
        <dbReference type="EC" id="5.6.2.4"/>
    </reaction>
</comment>
<keyword evidence="2 11" id="KW-0235">DNA replication</keyword>
<dbReference type="EMBL" id="JAQQLF010000008">
    <property type="protein sequence ID" value="MDC7717160.1"/>
    <property type="molecule type" value="Genomic_DNA"/>
</dbReference>
<feature type="domain" description="UvrD-like helicase ATP-binding" evidence="13">
    <location>
        <begin position="4"/>
        <end position="280"/>
    </location>
</feature>
<evidence type="ECO:0000256" key="6">
    <source>
        <dbReference type="ARBA" id="ARBA00022840"/>
    </source>
</evidence>
<evidence type="ECO:0000259" key="13">
    <source>
        <dbReference type="PROSITE" id="PS51198"/>
    </source>
</evidence>
<dbReference type="SUPFAM" id="SSF52540">
    <property type="entry name" value="P-loop containing nucleoside triphosphate hydrolases"/>
    <property type="match status" value="1"/>
</dbReference>
<evidence type="ECO:0000256" key="1">
    <source>
        <dbReference type="ARBA" id="ARBA00009922"/>
    </source>
</evidence>
<gene>
    <name evidence="11" type="primary">rep</name>
    <name evidence="15" type="ORF">PQU95_08015</name>
</gene>
<dbReference type="HAMAP" id="MF_01920">
    <property type="entry name" value="Helicase_Rep"/>
    <property type="match status" value="1"/>
</dbReference>
<dbReference type="PROSITE" id="PS51217">
    <property type="entry name" value="UVRD_HELICASE_CTER"/>
    <property type="match status" value="1"/>
</dbReference>
<comment type="subunit">
    <text evidence="11">Homodimer.</text>
</comment>